<dbReference type="GO" id="GO:0009847">
    <property type="term" value="P:spore germination"/>
    <property type="evidence" value="ECO:0007669"/>
    <property type="project" value="InterPro"/>
</dbReference>
<keyword evidence="3" id="KW-0813">Transport</keyword>
<feature type="transmembrane region" description="Helical" evidence="8">
    <location>
        <begin position="219"/>
        <end position="241"/>
    </location>
</feature>
<protein>
    <submittedName>
        <fullName evidence="9">Endospore germination permease</fullName>
    </submittedName>
</protein>
<feature type="transmembrane region" description="Helical" evidence="8">
    <location>
        <begin position="148"/>
        <end position="167"/>
    </location>
</feature>
<keyword evidence="6 8" id="KW-1133">Transmembrane helix</keyword>
<dbReference type="PANTHER" id="PTHR34975:SF2">
    <property type="entry name" value="SPORE GERMINATION PROTEIN A2"/>
    <property type="match status" value="1"/>
</dbReference>
<proteinExistence type="inferred from homology"/>
<organism evidence="9 10">
    <name type="scientific">Clostridium senegalense</name>
    <dbReference type="NCBI Taxonomy" id="1465809"/>
    <lineage>
        <taxon>Bacteria</taxon>
        <taxon>Bacillati</taxon>
        <taxon>Bacillota</taxon>
        <taxon>Clostridia</taxon>
        <taxon>Eubacteriales</taxon>
        <taxon>Clostridiaceae</taxon>
        <taxon>Clostridium</taxon>
    </lineage>
</organism>
<feature type="transmembrane region" description="Helical" evidence="8">
    <location>
        <begin position="12"/>
        <end position="28"/>
    </location>
</feature>
<evidence type="ECO:0000256" key="1">
    <source>
        <dbReference type="ARBA" id="ARBA00004141"/>
    </source>
</evidence>
<feature type="transmembrane region" description="Helical" evidence="8">
    <location>
        <begin position="271"/>
        <end position="291"/>
    </location>
</feature>
<dbReference type="Gene3D" id="1.20.1740.10">
    <property type="entry name" value="Amino acid/polyamine transporter I"/>
    <property type="match status" value="1"/>
</dbReference>
<evidence type="ECO:0000256" key="2">
    <source>
        <dbReference type="ARBA" id="ARBA00007998"/>
    </source>
</evidence>
<dbReference type="Proteomes" id="UP000481872">
    <property type="component" value="Unassembled WGS sequence"/>
</dbReference>
<dbReference type="PANTHER" id="PTHR34975">
    <property type="entry name" value="SPORE GERMINATION PROTEIN A2"/>
    <property type="match status" value="1"/>
</dbReference>
<dbReference type="InterPro" id="IPR004761">
    <property type="entry name" value="Spore_GerAB"/>
</dbReference>
<feature type="transmembrane region" description="Helical" evidence="8">
    <location>
        <begin position="303"/>
        <end position="321"/>
    </location>
</feature>
<accession>A0A6M0H354</accession>
<keyword evidence="5 8" id="KW-0812">Transmembrane</keyword>
<keyword evidence="7 8" id="KW-0472">Membrane</keyword>
<gene>
    <name evidence="9" type="ORF">G3M99_04165</name>
</gene>
<dbReference type="RefSeq" id="WP_061994075.1">
    <property type="nucleotide sequence ID" value="NZ_JAAGPU010000004.1"/>
</dbReference>
<evidence type="ECO:0000313" key="9">
    <source>
        <dbReference type="EMBL" id="NEU04062.1"/>
    </source>
</evidence>
<evidence type="ECO:0000256" key="8">
    <source>
        <dbReference type="SAM" id="Phobius"/>
    </source>
</evidence>
<evidence type="ECO:0000256" key="3">
    <source>
        <dbReference type="ARBA" id="ARBA00022448"/>
    </source>
</evidence>
<keyword evidence="4" id="KW-0309">Germination</keyword>
<evidence type="ECO:0000256" key="7">
    <source>
        <dbReference type="ARBA" id="ARBA00023136"/>
    </source>
</evidence>
<feature type="transmembrane region" description="Helical" evidence="8">
    <location>
        <begin position="82"/>
        <end position="102"/>
    </location>
</feature>
<dbReference type="AlphaFoldDB" id="A0A6M0H354"/>
<feature type="transmembrane region" description="Helical" evidence="8">
    <location>
        <begin position="187"/>
        <end position="207"/>
    </location>
</feature>
<evidence type="ECO:0000256" key="6">
    <source>
        <dbReference type="ARBA" id="ARBA00022989"/>
    </source>
</evidence>
<comment type="similarity">
    <text evidence="2">Belongs to the amino acid-polyamine-organocation (APC) superfamily. Spore germination protein (SGP) (TC 2.A.3.9) family.</text>
</comment>
<reference evidence="9 10" key="1">
    <citation type="submission" date="2020-02" db="EMBL/GenBank/DDBJ databases">
        <title>Genome assembly of a novel Clostridium senegalense strain.</title>
        <authorList>
            <person name="Gupta T.B."/>
            <person name="Jauregui R."/>
            <person name="Maclean P."/>
            <person name="Nawarathana A."/>
            <person name="Brightwell G."/>
        </authorList>
    </citation>
    <scope>NUCLEOTIDE SEQUENCE [LARGE SCALE GENOMIC DNA]</scope>
    <source>
        <strain evidence="9 10">AGRFS4</strain>
    </source>
</reference>
<dbReference type="NCBIfam" id="TIGR00912">
    <property type="entry name" value="2A0309"/>
    <property type="match status" value="1"/>
</dbReference>
<feature type="transmembrane region" description="Helical" evidence="8">
    <location>
        <begin position="122"/>
        <end position="141"/>
    </location>
</feature>
<sequence length="363" mass="41497">MKDKFMIKDYGLFTTLVASMVGIGLFYGPSFVARIVEQDSWISCILMTIFLFIVLYMIHSLIKMNDYQGIVVILRNTYGRFWGNLIALAYSIAMIIVLSVSLRSFADVVKIFLLPKTELEVVIVLIIFVGIYLVRGGLANLVYFNEIIFFLLFIPVTIILLLAIPTADFQRILPVFTHTPTEYMKSVFELFFLVNGFCIAFVLLPLVENKKNINKILRRSTIFIGVFYTITIILVTANLSVAQTAERIFPTITMLRSINVRSGVLERWDGLVMALWVLFYYATFVSTYYFSTHMVKDIFNIEDIKIAAIIYIPLVYAMSLYPENMAQIYTAGLGPFKIIFGVALIIVIFLSYFINLIKKKRSA</sequence>
<comment type="caution">
    <text evidence="9">The sequence shown here is derived from an EMBL/GenBank/DDBJ whole genome shotgun (WGS) entry which is preliminary data.</text>
</comment>
<evidence type="ECO:0000256" key="5">
    <source>
        <dbReference type="ARBA" id="ARBA00022692"/>
    </source>
</evidence>
<feature type="transmembrane region" description="Helical" evidence="8">
    <location>
        <begin position="333"/>
        <end position="354"/>
    </location>
</feature>
<evidence type="ECO:0000256" key="4">
    <source>
        <dbReference type="ARBA" id="ARBA00022544"/>
    </source>
</evidence>
<dbReference type="Pfam" id="PF03845">
    <property type="entry name" value="Spore_permease"/>
    <property type="match status" value="1"/>
</dbReference>
<comment type="subcellular location">
    <subcellularLocation>
        <location evidence="1">Membrane</location>
        <topology evidence="1">Multi-pass membrane protein</topology>
    </subcellularLocation>
</comment>
<name>A0A6M0H354_9CLOT</name>
<dbReference type="GO" id="GO:0016020">
    <property type="term" value="C:membrane"/>
    <property type="evidence" value="ECO:0007669"/>
    <property type="project" value="UniProtKB-SubCell"/>
</dbReference>
<feature type="transmembrane region" description="Helical" evidence="8">
    <location>
        <begin position="40"/>
        <end position="62"/>
    </location>
</feature>
<evidence type="ECO:0000313" key="10">
    <source>
        <dbReference type="Proteomes" id="UP000481872"/>
    </source>
</evidence>
<keyword evidence="10" id="KW-1185">Reference proteome</keyword>
<dbReference type="EMBL" id="JAAGPU010000004">
    <property type="protein sequence ID" value="NEU04062.1"/>
    <property type="molecule type" value="Genomic_DNA"/>
</dbReference>